<evidence type="ECO:0000313" key="5">
    <source>
        <dbReference type="Proteomes" id="UP000284657"/>
    </source>
</evidence>
<organism evidence="3 4">
    <name type="scientific">Phytophthora kernoviae</name>
    <dbReference type="NCBI Taxonomy" id="325452"/>
    <lineage>
        <taxon>Eukaryota</taxon>
        <taxon>Sar</taxon>
        <taxon>Stramenopiles</taxon>
        <taxon>Oomycota</taxon>
        <taxon>Peronosporomycetes</taxon>
        <taxon>Peronosporales</taxon>
        <taxon>Peronosporaceae</taxon>
        <taxon>Phytophthora</taxon>
    </lineage>
</organism>
<feature type="region of interest" description="Disordered" evidence="1">
    <location>
        <begin position="1"/>
        <end position="23"/>
    </location>
</feature>
<feature type="region of interest" description="Disordered" evidence="1">
    <location>
        <begin position="63"/>
        <end position="97"/>
    </location>
</feature>
<dbReference type="EMBL" id="MBDO02000075">
    <property type="protein sequence ID" value="RLN64329.1"/>
    <property type="molecule type" value="Genomic_DNA"/>
</dbReference>
<evidence type="ECO:0000313" key="3">
    <source>
        <dbReference type="EMBL" id="RLN64329.1"/>
    </source>
</evidence>
<dbReference type="EMBL" id="MBAD02001912">
    <property type="protein sequence ID" value="RLN51104.1"/>
    <property type="molecule type" value="Genomic_DNA"/>
</dbReference>
<evidence type="ECO:0000256" key="1">
    <source>
        <dbReference type="SAM" id="MobiDB-lite"/>
    </source>
</evidence>
<feature type="compositionally biased region" description="Polar residues" evidence="1">
    <location>
        <begin position="64"/>
        <end position="74"/>
    </location>
</feature>
<protein>
    <submittedName>
        <fullName evidence="3">Uncharacterized protein</fullName>
    </submittedName>
</protein>
<evidence type="ECO:0000313" key="4">
    <source>
        <dbReference type="Proteomes" id="UP000277300"/>
    </source>
</evidence>
<comment type="caution">
    <text evidence="3">The sequence shown here is derived from an EMBL/GenBank/DDBJ whole genome shotgun (WGS) entry which is preliminary data.</text>
</comment>
<dbReference type="AlphaFoldDB" id="A0A3F2RU56"/>
<accession>A0A3F2RU56</accession>
<dbReference type="Proteomes" id="UP000277300">
    <property type="component" value="Unassembled WGS sequence"/>
</dbReference>
<dbReference type="OrthoDB" id="112689at2759"/>
<proteinExistence type="predicted"/>
<name>A0A3F2RU56_9STRA</name>
<dbReference type="Proteomes" id="UP000284657">
    <property type="component" value="Unassembled WGS sequence"/>
</dbReference>
<sequence>MATPSDEPKDPFDAKQSDREPFPSFEAALADAGGADERESALNWSIDTLAELKPVSFSPLAEQKTASALETPSGASGFFEDETHPPKKVAAPTRSSIPRRQQAFMAAIEAEASKSQSRASLGVAVVSPPLSILSLYQKAKRLGMSDPQVQWEYAQQLRHGDDRHTRKHKR</sequence>
<gene>
    <name evidence="2" type="ORF">BBJ29_006943</name>
    <name evidence="3" type="ORF">BBP00_00003523</name>
</gene>
<evidence type="ECO:0000313" key="2">
    <source>
        <dbReference type="EMBL" id="RLN51104.1"/>
    </source>
</evidence>
<feature type="compositionally biased region" description="Basic and acidic residues" evidence="1">
    <location>
        <begin position="1"/>
        <end position="21"/>
    </location>
</feature>
<reference evidence="4 5" key="1">
    <citation type="submission" date="2018-07" db="EMBL/GenBank/DDBJ databases">
        <title>Genome sequencing of oomycete isolates from Chile give support for New Zealand origin for Phytophthora kernoviae and make available the first Nothophytophthora sp. genome.</title>
        <authorList>
            <person name="Studholme D.J."/>
            <person name="Sanfuentes E."/>
            <person name="Panda P."/>
            <person name="Hill R."/>
            <person name="Sambles C."/>
            <person name="Grant M."/>
            <person name="Williams N.M."/>
            <person name="Mcdougal R.L."/>
        </authorList>
    </citation>
    <scope>NUCLEOTIDE SEQUENCE [LARGE SCALE GENOMIC DNA]</scope>
    <source>
        <strain evidence="3">Chile6</strain>
        <strain evidence="2">Chile7</strain>
    </source>
</reference>